<dbReference type="Proteomes" id="UP000825935">
    <property type="component" value="Chromosome 24"/>
</dbReference>
<sequence length="243" mass="26523">MACSAPSFFAAFCSLPPTTRSSSSHSSSALSVFSPSSLKHVYGLNCRRSLSASSPSVVTASNVDVSRSGDAGQPQRGGALQQSKSSRRPFSLLGSWDPFSRGGLRQVMEMMDSVFDDDWSTWPASGPGAVMRPASTGSIRTPWDVIEDDEAYHIRVDMPGFSKEDVKVRVENASLVVTGERDPSKEDERWASKSYSKFKTRLSLPDDAHSEKITAEMRNGVLCLAIPKLKPEEKHHVINVEIV</sequence>
<dbReference type="PANTHER" id="PTHR46733">
    <property type="entry name" value="26.5 KDA HEAT SHOCK PROTEIN, MITOCHONDRIAL"/>
    <property type="match status" value="1"/>
</dbReference>
<dbReference type="Pfam" id="PF00011">
    <property type="entry name" value="HSP20"/>
    <property type="match status" value="1"/>
</dbReference>
<reference evidence="6" key="1">
    <citation type="submission" date="2021-08" db="EMBL/GenBank/DDBJ databases">
        <title>WGS assembly of Ceratopteris richardii.</title>
        <authorList>
            <person name="Marchant D.B."/>
            <person name="Chen G."/>
            <person name="Jenkins J."/>
            <person name="Shu S."/>
            <person name="Leebens-Mack J."/>
            <person name="Grimwood J."/>
            <person name="Schmutz J."/>
            <person name="Soltis P."/>
            <person name="Soltis D."/>
            <person name="Chen Z.-H."/>
        </authorList>
    </citation>
    <scope>NUCLEOTIDE SEQUENCE</scope>
    <source>
        <strain evidence="6">Whitten #5841</strain>
        <tissue evidence="6">Leaf</tissue>
    </source>
</reference>
<dbReference type="InterPro" id="IPR008978">
    <property type="entry name" value="HSP20-like_chaperone"/>
</dbReference>
<dbReference type="GO" id="GO:0009408">
    <property type="term" value="P:response to heat"/>
    <property type="evidence" value="ECO:0007669"/>
    <property type="project" value="InterPro"/>
</dbReference>
<proteinExistence type="inferred from homology"/>
<comment type="caution">
    <text evidence="6">The sequence shown here is derived from an EMBL/GenBank/DDBJ whole genome shotgun (WGS) entry which is preliminary data.</text>
</comment>
<keyword evidence="7" id="KW-1185">Reference proteome</keyword>
<evidence type="ECO:0000256" key="1">
    <source>
        <dbReference type="ARBA" id="ARBA00023016"/>
    </source>
</evidence>
<name>A0A8T2RTT3_CERRI</name>
<gene>
    <name evidence="6" type="ORF">KP509_24G036200</name>
</gene>
<accession>A0A8T2RTT3</accession>
<dbReference type="AlphaFoldDB" id="A0A8T2RTT3"/>
<feature type="region of interest" description="Disordered" evidence="4">
    <location>
        <begin position="59"/>
        <end position="91"/>
    </location>
</feature>
<dbReference type="InterPro" id="IPR002068">
    <property type="entry name" value="A-crystallin/Hsp20_dom"/>
</dbReference>
<dbReference type="InterPro" id="IPR044587">
    <property type="entry name" value="HSP21-like"/>
</dbReference>
<evidence type="ECO:0000256" key="4">
    <source>
        <dbReference type="SAM" id="MobiDB-lite"/>
    </source>
</evidence>
<evidence type="ECO:0000313" key="6">
    <source>
        <dbReference type="EMBL" id="KAH7299929.1"/>
    </source>
</evidence>
<comment type="similarity">
    <text evidence="2 3">Belongs to the small heat shock protein (HSP20) family.</text>
</comment>
<evidence type="ECO:0000256" key="3">
    <source>
        <dbReference type="RuleBase" id="RU003616"/>
    </source>
</evidence>
<protein>
    <recommendedName>
        <fullName evidence="5">SHSP domain-containing protein</fullName>
    </recommendedName>
</protein>
<evidence type="ECO:0000313" key="7">
    <source>
        <dbReference type="Proteomes" id="UP000825935"/>
    </source>
</evidence>
<evidence type="ECO:0000259" key="5">
    <source>
        <dbReference type="PROSITE" id="PS01031"/>
    </source>
</evidence>
<dbReference type="PANTHER" id="PTHR46733:SF4">
    <property type="entry name" value="HEAT SHOCK PROTEIN 21, CHLOROPLASTIC"/>
    <property type="match status" value="1"/>
</dbReference>
<dbReference type="EMBL" id="CM035429">
    <property type="protein sequence ID" value="KAH7299929.1"/>
    <property type="molecule type" value="Genomic_DNA"/>
</dbReference>
<dbReference type="Gene3D" id="2.60.40.790">
    <property type="match status" value="1"/>
</dbReference>
<dbReference type="OrthoDB" id="1431247at2759"/>
<organism evidence="6 7">
    <name type="scientific">Ceratopteris richardii</name>
    <name type="common">Triangle waterfern</name>
    <dbReference type="NCBI Taxonomy" id="49495"/>
    <lineage>
        <taxon>Eukaryota</taxon>
        <taxon>Viridiplantae</taxon>
        <taxon>Streptophyta</taxon>
        <taxon>Embryophyta</taxon>
        <taxon>Tracheophyta</taxon>
        <taxon>Polypodiopsida</taxon>
        <taxon>Polypodiidae</taxon>
        <taxon>Polypodiales</taxon>
        <taxon>Pteridineae</taxon>
        <taxon>Pteridaceae</taxon>
        <taxon>Parkerioideae</taxon>
        <taxon>Ceratopteris</taxon>
    </lineage>
</organism>
<dbReference type="PROSITE" id="PS01031">
    <property type="entry name" value="SHSP"/>
    <property type="match status" value="1"/>
</dbReference>
<dbReference type="SUPFAM" id="SSF49764">
    <property type="entry name" value="HSP20-like chaperones"/>
    <property type="match status" value="1"/>
</dbReference>
<dbReference type="OMA" id="PANCELD"/>
<feature type="domain" description="SHSP" evidence="5">
    <location>
        <begin position="134"/>
        <end position="243"/>
    </location>
</feature>
<dbReference type="CDD" id="cd06464">
    <property type="entry name" value="ACD_sHsps-like"/>
    <property type="match status" value="1"/>
</dbReference>
<evidence type="ECO:0000256" key="2">
    <source>
        <dbReference type="PROSITE-ProRule" id="PRU00285"/>
    </source>
</evidence>
<keyword evidence="1" id="KW-0346">Stress response</keyword>